<proteinExistence type="predicted"/>
<dbReference type="Gene3D" id="3.40.50.2000">
    <property type="entry name" value="Glycogen Phosphorylase B"/>
    <property type="match status" value="1"/>
</dbReference>
<dbReference type="Proteomes" id="UP000034835">
    <property type="component" value="Unassembled WGS sequence"/>
</dbReference>
<evidence type="ECO:0000259" key="1">
    <source>
        <dbReference type="Pfam" id="PF13477"/>
    </source>
</evidence>
<dbReference type="Pfam" id="PF13477">
    <property type="entry name" value="Glyco_trans_4_2"/>
    <property type="match status" value="1"/>
</dbReference>
<sequence>MRILIIVPYYPPYSRNGTELLTEALANQLKKKNKVTVITTGPRNTKTVGKNLTVYRLRTYGKSWPLRVLQQIIFFFNKAMKLEKQDIIVAHMMTSAGVVAPIIGKLRKTPVVSRLTGFEMRMNPLYKSLILKPILKNLF</sequence>
<name>A0A0G1JJZ4_9BACT</name>
<gene>
    <name evidence="2" type="ORF">UW68_C0059G0002</name>
</gene>
<evidence type="ECO:0000313" key="2">
    <source>
        <dbReference type="EMBL" id="KKT71660.1"/>
    </source>
</evidence>
<accession>A0A0G1JJZ4</accession>
<comment type="caution">
    <text evidence="2">The sequence shown here is derived from an EMBL/GenBank/DDBJ whole genome shotgun (WGS) entry which is preliminary data.</text>
</comment>
<dbReference type="SUPFAM" id="SSF53756">
    <property type="entry name" value="UDP-Glycosyltransferase/glycogen phosphorylase"/>
    <property type="match status" value="1"/>
</dbReference>
<dbReference type="STRING" id="1618384.UW68_C0059G0002"/>
<dbReference type="InterPro" id="IPR028098">
    <property type="entry name" value="Glyco_trans_4-like_N"/>
</dbReference>
<evidence type="ECO:0000313" key="3">
    <source>
        <dbReference type="Proteomes" id="UP000034835"/>
    </source>
</evidence>
<protein>
    <recommendedName>
        <fullName evidence="1">Glycosyltransferase subfamily 4-like N-terminal domain-containing protein</fullName>
    </recommendedName>
</protein>
<organism evidence="2 3">
    <name type="scientific">Candidatus Collierbacteria bacterium GW2011_GWB1_44_6</name>
    <dbReference type="NCBI Taxonomy" id="1618384"/>
    <lineage>
        <taxon>Bacteria</taxon>
        <taxon>Candidatus Collieribacteriota</taxon>
    </lineage>
</organism>
<feature type="domain" description="Glycosyltransferase subfamily 4-like N-terminal" evidence="1">
    <location>
        <begin position="15"/>
        <end position="136"/>
    </location>
</feature>
<dbReference type="AlphaFoldDB" id="A0A0G1JJZ4"/>
<dbReference type="EMBL" id="LCJG01000059">
    <property type="protein sequence ID" value="KKT71660.1"/>
    <property type="molecule type" value="Genomic_DNA"/>
</dbReference>
<reference evidence="2 3" key="1">
    <citation type="journal article" date="2015" name="Nature">
        <title>rRNA introns, odd ribosomes, and small enigmatic genomes across a large radiation of phyla.</title>
        <authorList>
            <person name="Brown C.T."/>
            <person name="Hug L.A."/>
            <person name="Thomas B.C."/>
            <person name="Sharon I."/>
            <person name="Castelle C.J."/>
            <person name="Singh A."/>
            <person name="Wilkins M.J."/>
            <person name="Williams K.H."/>
            <person name="Banfield J.F."/>
        </authorList>
    </citation>
    <scope>NUCLEOTIDE SEQUENCE [LARGE SCALE GENOMIC DNA]</scope>
</reference>